<evidence type="ECO:0000259" key="3">
    <source>
        <dbReference type="Pfam" id="PF02449"/>
    </source>
</evidence>
<evidence type="ECO:0008006" key="7">
    <source>
        <dbReference type="Google" id="ProtNLM"/>
    </source>
</evidence>
<protein>
    <recommendedName>
        <fullName evidence="7">Beta-galactosidase</fullName>
    </recommendedName>
</protein>
<dbReference type="OrthoDB" id="9800974at2"/>
<dbReference type="EMBL" id="SDPT01000001">
    <property type="protein sequence ID" value="RXZ35551.1"/>
    <property type="molecule type" value="Genomic_DNA"/>
</dbReference>
<dbReference type="SUPFAM" id="SSF51445">
    <property type="entry name" value="(Trans)glycosidases"/>
    <property type="match status" value="1"/>
</dbReference>
<dbReference type="InterPro" id="IPR013529">
    <property type="entry name" value="Glyco_hydro_42_N"/>
</dbReference>
<dbReference type="Pfam" id="PF18120">
    <property type="entry name" value="DUF5597"/>
    <property type="match status" value="1"/>
</dbReference>
<name>A0A4Q2J235_9SPHN</name>
<evidence type="ECO:0000259" key="4">
    <source>
        <dbReference type="Pfam" id="PF18120"/>
    </source>
</evidence>
<feature type="domain" description="Glycoside hydrolase family 42 N-terminal" evidence="3">
    <location>
        <begin position="79"/>
        <end position="224"/>
    </location>
</feature>
<feature type="domain" description="DUF5597" evidence="4">
    <location>
        <begin position="405"/>
        <end position="540"/>
    </location>
</feature>
<dbReference type="InterPro" id="IPR017853">
    <property type="entry name" value="GH"/>
</dbReference>
<dbReference type="Gene3D" id="2.60.220.20">
    <property type="entry name" value="putative beta-Galactosidase from caulobacter crescentus"/>
    <property type="match status" value="1"/>
</dbReference>
<gene>
    <name evidence="5" type="ORF">EO081_08065</name>
</gene>
<comment type="caution">
    <text evidence="5">The sequence shown here is derived from an EMBL/GenBank/DDBJ whole genome shotgun (WGS) entry which is preliminary data.</text>
</comment>
<dbReference type="RefSeq" id="WP_129341319.1">
    <property type="nucleotide sequence ID" value="NZ_JAWDJZ010000006.1"/>
</dbReference>
<dbReference type="Pfam" id="PF02449">
    <property type="entry name" value="Glyco_hydro_42"/>
    <property type="match status" value="1"/>
</dbReference>
<dbReference type="GO" id="GO:0004565">
    <property type="term" value="F:beta-galactosidase activity"/>
    <property type="evidence" value="ECO:0007669"/>
    <property type="project" value="InterPro"/>
</dbReference>
<dbReference type="FunFam" id="3.20.20.80:FF:000135">
    <property type="entry name" value="Beta-galactosidase, putative, bgl35A"/>
    <property type="match status" value="1"/>
</dbReference>
<sequence length="557" mass="60928">MSLLRRGRPNKGTDVKHIAASLAATLLIATPAFAQMPRLERQGEATQLVVGGKPMLLIAGELSNSAASSATYMAPHWAKLRAMNLNTVLAPVSWELIEPIEGRFDWSSLDSMIREARANDLKLVLLWFGAYKNSMSTYVPGWVKRDQARFPRAGLPNGQSVEILSTFGEEMIRADARAYAAMLAHLKAIDGDRNTVVMVQVENEIGMLPVARDYSPAANAAFAQPVPAELTSYLVQHRDALVPEMKAMWLERGARTQGSWTELFGDGDAAAEVFTAWHYARFADALARAGKAAYALPMYVNVALNRPGRAPGQYPSGGPLPHLIDVWKAGAPSIDLLAPDIYFSNFTQIVDRYHRPDNPLFVPEAHNADNPVVPANAFYAFGERDAIGFGPFSIDSVDDAPGQLGAAYGVLRQLQPHILQAQGSDRIAGFKPRQRYDDSLDYEPQVRRMGNYRFTVAFADIERPAMTPETAGYGGMVIQTGADEYLIAGQGITVTFAGAGEGPSLAGIERAEEGTFASDGRWVAGRLLNGDQTHQGRHIRLPAGEWGIQKVRLYRYR</sequence>
<organism evidence="5 6">
    <name type="scientific">Sphingomonas desiccabilis</name>
    <dbReference type="NCBI Taxonomy" id="429134"/>
    <lineage>
        <taxon>Bacteria</taxon>
        <taxon>Pseudomonadati</taxon>
        <taxon>Pseudomonadota</taxon>
        <taxon>Alphaproteobacteria</taxon>
        <taxon>Sphingomonadales</taxon>
        <taxon>Sphingomonadaceae</taxon>
        <taxon>Sphingomonas</taxon>
    </lineage>
</organism>
<keyword evidence="6" id="KW-1185">Reference proteome</keyword>
<dbReference type="Proteomes" id="UP000292347">
    <property type="component" value="Unassembled WGS sequence"/>
</dbReference>
<keyword evidence="2" id="KW-0326">Glycosidase</keyword>
<keyword evidence="1" id="KW-0378">Hydrolase</keyword>
<evidence type="ECO:0000256" key="2">
    <source>
        <dbReference type="ARBA" id="ARBA00023295"/>
    </source>
</evidence>
<evidence type="ECO:0000256" key="1">
    <source>
        <dbReference type="ARBA" id="ARBA00022801"/>
    </source>
</evidence>
<accession>A0A4Q2J235</accession>
<evidence type="ECO:0000313" key="5">
    <source>
        <dbReference type="EMBL" id="RXZ35551.1"/>
    </source>
</evidence>
<dbReference type="AlphaFoldDB" id="A0A4Q2J235"/>
<dbReference type="GO" id="GO:0009341">
    <property type="term" value="C:beta-galactosidase complex"/>
    <property type="evidence" value="ECO:0007669"/>
    <property type="project" value="InterPro"/>
</dbReference>
<proteinExistence type="predicted"/>
<dbReference type="InterPro" id="IPR040719">
    <property type="entry name" value="DUF5597"/>
</dbReference>
<dbReference type="Gene3D" id="3.20.20.80">
    <property type="entry name" value="Glycosidases"/>
    <property type="match status" value="1"/>
</dbReference>
<reference evidence="5 6" key="1">
    <citation type="submission" date="2019-01" db="EMBL/GenBank/DDBJ databases">
        <title>Sphingomonas mucosissima sp. nov. and Sphingomonas desiccabilis sp. nov., from biological soil crusts in the Colorado Plateau, USA.</title>
        <authorList>
            <person name="Zhu D."/>
        </authorList>
    </citation>
    <scope>NUCLEOTIDE SEQUENCE [LARGE SCALE GENOMIC DNA]</scope>
    <source>
        <strain evidence="5 6">CP1D</strain>
    </source>
</reference>
<evidence type="ECO:0000313" key="6">
    <source>
        <dbReference type="Proteomes" id="UP000292347"/>
    </source>
</evidence>
<dbReference type="GO" id="GO:0005975">
    <property type="term" value="P:carbohydrate metabolic process"/>
    <property type="evidence" value="ECO:0007669"/>
    <property type="project" value="InterPro"/>
</dbReference>